<protein>
    <recommendedName>
        <fullName evidence="3">PIN domain-containing protein</fullName>
    </recommendedName>
</protein>
<dbReference type="EMBL" id="JAWSTH010000002">
    <property type="protein sequence ID" value="MDW5592960.1"/>
    <property type="molecule type" value="Genomic_DNA"/>
</dbReference>
<dbReference type="RefSeq" id="WP_318595220.1">
    <property type="nucleotide sequence ID" value="NZ_JAWSTH010000002.1"/>
</dbReference>
<organism evidence="1 2">
    <name type="scientific">Conexibacter stalactiti</name>
    <dbReference type="NCBI Taxonomy" id="1940611"/>
    <lineage>
        <taxon>Bacteria</taxon>
        <taxon>Bacillati</taxon>
        <taxon>Actinomycetota</taxon>
        <taxon>Thermoleophilia</taxon>
        <taxon>Solirubrobacterales</taxon>
        <taxon>Conexibacteraceae</taxon>
        <taxon>Conexibacter</taxon>
    </lineage>
</organism>
<name>A0ABU4HI23_9ACTN</name>
<gene>
    <name evidence="1" type="ORF">R7226_01335</name>
</gene>
<evidence type="ECO:0008006" key="3">
    <source>
        <dbReference type="Google" id="ProtNLM"/>
    </source>
</evidence>
<proteinExistence type="predicted"/>
<comment type="caution">
    <text evidence="1">The sequence shown here is derived from an EMBL/GenBank/DDBJ whole genome shotgun (WGS) entry which is preliminary data.</text>
</comment>
<evidence type="ECO:0000313" key="1">
    <source>
        <dbReference type="EMBL" id="MDW5592960.1"/>
    </source>
</evidence>
<reference evidence="2" key="1">
    <citation type="submission" date="2023-07" db="EMBL/GenBank/DDBJ databases">
        <title>Conexibacter stalactiti sp. nov., isolated from stalactites in a lava cave and emended description of the genus Conexibacter.</title>
        <authorList>
            <person name="Lee S.D."/>
        </authorList>
    </citation>
    <scope>NUCLEOTIDE SEQUENCE [LARGE SCALE GENOMIC DNA]</scope>
    <source>
        <strain evidence="2">KCTC 39840</strain>
    </source>
</reference>
<keyword evidence="2" id="KW-1185">Reference proteome</keyword>
<evidence type="ECO:0000313" key="2">
    <source>
        <dbReference type="Proteomes" id="UP001284601"/>
    </source>
</evidence>
<sequence length="343" mass="38393">MLVYLDQSALSALARESRMAGVLASLRASVEGGDVLCLRSQEHQDETLLAPREMWDAIDTLGDELATGVEFRAREEIQWNEIHAAAAKFLGIGAPHDEVWREAFWEDPQTPRDRLFTDFMGGAVRVRVRSEPADWQIAEVDHEKSKESRALEEAYAHDRAVAGGSFDRLVEAYVRENIRWTIGLLADPHWFAAYYGRLQADLQRDADLVNPDISPGSPFTRLQAFVNKGSQTKWLIDRFPALRQRSEEFATSDELRHVPSIAYPAILRAALAALPRRRVKPGDGYDIAHLTQGLSRCDVVTADSGMAQLCRDRKLVPSGCRLLSYRELEQLPVAIEGAADLLS</sequence>
<accession>A0ABU4HI23</accession>
<dbReference type="Proteomes" id="UP001284601">
    <property type="component" value="Unassembled WGS sequence"/>
</dbReference>